<protein>
    <submittedName>
        <fullName evidence="2">Uncharacterized protein</fullName>
    </submittedName>
</protein>
<name>A0A238ZKF9_9BACT</name>
<evidence type="ECO:0000256" key="1">
    <source>
        <dbReference type="SAM" id="SignalP"/>
    </source>
</evidence>
<feature type="signal peptide" evidence="1">
    <location>
        <begin position="1"/>
        <end position="19"/>
    </location>
</feature>
<dbReference type="EMBL" id="FZNS01000008">
    <property type="protein sequence ID" value="SNR83174.1"/>
    <property type="molecule type" value="Genomic_DNA"/>
</dbReference>
<dbReference type="RefSeq" id="WP_089333551.1">
    <property type="nucleotide sequence ID" value="NZ_FZNS01000008.1"/>
</dbReference>
<keyword evidence="1" id="KW-0732">Signal</keyword>
<proteinExistence type="predicted"/>
<feature type="chain" id="PRO_5012059719" evidence="1">
    <location>
        <begin position="20"/>
        <end position="174"/>
    </location>
</feature>
<keyword evidence="3" id="KW-1185">Reference proteome</keyword>
<accession>A0A238ZKF9</accession>
<organism evidence="2 3">
    <name type="scientific">Hymenobacter mucosus</name>
    <dbReference type="NCBI Taxonomy" id="1411120"/>
    <lineage>
        <taxon>Bacteria</taxon>
        <taxon>Pseudomonadati</taxon>
        <taxon>Bacteroidota</taxon>
        <taxon>Cytophagia</taxon>
        <taxon>Cytophagales</taxon>
        <taxon>Hymenobacteraceae</taxon>
        <taxon>Hymenobacter</taxon>
    </lineage>
</organism>
<evidence type="ECO:0000313" key="3">
    <source>
        <dbReference type="Proteomes" id="UP000198310"/>
    </source>
</evidence>
<reference evidence="3" key="1">
    <citation type="submission" date="2017-06" db="EMBL/GenBank/DDBJ databases">
        <authorList>
            <person name="Varghese N."/>
            <person name="Submissions S."/>
        </authorList>
    </citation>
    <scope>NUCLEOTIDE SEQUENCE [LARGE SCALE GENOMIC DNA]</scope>
    <source>
        <strain evidence="3">DSM 28041</strain>
    </source>
</reference>
<evidence type="ECO:0000313" key="2">
    <source>
        <dbReference type="EMBL" id="SNR83174.1"/>
    </source>
</evidence>
<dbReference type="AlphaFoldDB" id="A0A238ZKF9"/>
<dbReference type="Proteomes" id="UP000198310">
    <property type="component" value="Unassembled WGS sequence"/>
</dbReference>
<gene>
    <name evidence="2" type="ORF">SAMN06269173_10876</name>
</gene>
<sequence length="174" mass="19086">MKVVATFVSLIAFSGGVLAQEPTPSLTTLDETYGFRGARFETVPSAYRDLALAEKAGKTSYYRRKGEQKQFGTGEVADVTYGFYQGRLAVILVKTRGLHNSRAVLEALQAQAGPGVQSSPYIQRYAWNGQKVHMSYDENAMSNDALIVLTCKKLKEQEMKQALRSTPQAPPAGM</sequence>